<sequence length="163" mass="18892">MQKKLIYFIIILLIVTGIFLVPVQSGILLTNLEGKPYHFIPWEGRTLTIGWRHSVELTPWQETYTINDDHSLSLSETIYQSYGAGTPDTDGKVEFLADGYVRVTGIKREIPFYSLYYVPISYYSIADGTTSYPLKNFVPDYHQIQIHYESITLFSWIRIRLIS</sequence>
<dbReference type="InterPro" id="IPR015001">
    <property type="entry name" value="DUF1850"/>
</dbReference>
<accession>A0A923RJ74</accession>
<dbReference type="EMBL" id="JACOOL010000009">
    <property type="protein sequence ID" value="MBC5637760.1"/>
    <property type="molecule type" value="Genomic_DNA"/>
</dbReference>
<name>A0A923RJ74_9BACI</name>
<dbReference type="AlphaFoldDB" id="A0A923RJ74"/>
<evidence type="ECO:0000313" key="2">
    <source>
        <dbReference type="EMBL" id="MBC5637760.1"/>
    </source>
</evidence>
<gene>
    <name evidence="2" type="ORF">H8S33_13165</name>
</gene>
<evidence type="ECO:0000256" key="1">
    <source>
        <dbReference type="SAM" id="Phobius"/>
    </source>
</evidence>
<organism evidence="2 3">
    <name type="scientific">Ornithinibacillus hominis</name>
    <dbReference type="NCBI Taxonomy" id="2763055"/>
    <lineage>
        <taxon>Bacteria</taxon>
        <taxon>Bacillati</taxon>
        <taxon>Bacillota</taxon>
        <taxon>Bacilli</taxon>
        <taxon>Bacillales</taxon>
        <taxon>Bacillaceae</taxon>
        <taxon>Ornithinibacillus</taxon>
    </lineage>
</organism>
<dbReference type="RefSeq" id="WP_186870465.1">
    <property type="nucleotide sequence ID" value="NZ_JACOOL010000009.1"/>
</dbReference>
<keyword evidence="3" id="KW-1185">Reference proteome</keyword>
<reference evidence="2" key="1">
    <citation type="submission" date="2020-08" db="EMBL/GenBank/DDBJ databases">
        <title>Genome public.</title>
        <authorList>
            <person name="Liu C."/>
            <person name="Sun Q."/>
        </authorList>
    </citation>
    <scope>NUCLEOTIDE SEQUENCE</scope>
    <source>
        <strain evidence="2">BX22</strain>
    </source>
</reference>
<protein>
    <submittedName>
        <fullName evidence="2">DUF1850 domain-containing protein</fullName>
    </submittedName>
</protein>
<proteinExistence type="predicted"/>
<keyword evidence="1" id="KW-1133">Transmembrane helix</keyword>
<dbReference type="Pfam" id="PF08905">
    <property type="entry name" value="DUF1850"/>
    <property type="match status" value="1"/>
</dbReference>
<feature type="transmembrane region" description="Helical" evidence="1">
    <location>
        <begin position="6"/>
        <end position="29"/>
    </location>
</feature>
<evidence type="ECO:0000313" key="3">
    <source>
        <dbReference type="Proteomes" id="UP000637359"/>
    </source>
</evidence>
<dbReference type="Proteomes" id="UP000637359">
    <property type="component" value="Unassembled WGS sequence"/>
</dbReference>
<comment type="caution">
    <text evidence="2">The sequence shown here is derived from an EMBL/GenBank/DDBJ whole genome shotgun (WGS) entry which is preliminary data.</text>
</comment>
<keyword evidence="1" id="KW-0812">Transmembrane</keyword>
<keyword evidence="1" id="KW-0472">Membrane</keyword>